<feature type="region of interest" description="Disordered" evidence="1">
    <location>
        <begin position="345"/>
        <end position="368"/>
    </location>
</feature>
<dbReference type="Proteomes" id="UP000428333">
    <property type="component" value="Linkage Group LG07"/>
</dbReference>
<feature type="compositionally biased region" description="Polar residues" evidence="1">
    <location>
        <begin position="345"/>
        <end position="360"/>
    </location>
</feature>
<feature type="compositionally biased region" description="Basic and acidic residues" evidence="1">
    <location>
        <begin position="590"/>
        <end position="617"/>
    </location>
</feature>
<feature type="region of interest" description="Disordered" evidence="1">
    <location>
        <begin position="201"/>
        <end position="221"/>
    </location>
</feature>
<evidence type="ECO:0000259" key="3">
    <source>
        <dbReference type="Pfam" id="PF14309"/>
    </source>
</evidence>
<proteinExistence type="predicted"/>
<dbReference type="InterPro" id="IPR025486">
    <property type="entry name" value="DUF4378"/>
</dbReference>
<dbReference type="InterPro" id="IPR044257">
    <property type="entry name" value="TRM32-like"/>
</dbReference>
<dbReference type="InterPro" id="IPR022212">
    <property type="entry name" value="DUF3741"/>
</dbReference>
<comment type="caution">
    <text evidence="4">The sequence shown here is derived from an EMBL/GenBank/DDBJ whole genome shotgun (WGS) entry which is preliminary data.</text>
</comment>
<accession>A0A6A4LMH9</accession>
<evidence type="ECO:0000313" key="5">
    <source>
        <dbReference type="Proteomes" id="UP000428333"/>
    </source>
</evidence>
<feature type="region of interest" description="Disordered" evidence="1">
    <location>
        <begin position="553"/>
        <end position="650"/>
    </location>
</feature>
<feature type="domain" description="DUF3741" evidence="2">
    <location>
        <begin position="258"/>
        <end position="288"/>
    </location>
</feature>
<dbReference type="EMBL" id="QEFC01001832">
    <property type="protein sequence ID" value="KAE9455608.1"/>
    <property type="molecule type" value="Genomic_DNA"/>
</dbReference>
<feature type="non-terminal residue" evidence="4">
    <location>
        <position position="1"/>
    </location>
</feature>
<dbReference type="Pfam" id="PF12552">
    <property type="entry name" value="DUF3741"/>
    <property type="match status" value="1"/>
</dbReference>
<evidence type="ECO:0000313" key="4">
    <source>
        <dbReference type="EMBL" id="KAE9455608.1"/>
    </source>
</evidence>
<feature type="domain" description="DUF4378" evidence="3">
    <location>
        <begin position="709"/>
        <end position="869"/>
    </location>
</feature>
<dbReference type="PANTHER" id="PTHR47071:SF9">
    <property type="entry name" value="TRM32-LIKE PROTEIN (DUF3741)"/>
    <property type="match status" value="1"/>
</dbReference>
<dbReference type="PANTHER" id="PTHR47071">
    <property type="entry name" value="PROTEIN TRM32"/>
    <property type="match status" value="1"/>
</dbReference>
<reference evidence="4 5" key="1">
    <citation type="journal article" date="2019" name="Genome Biol. Evol.">
        <title>The Rhododendron genome and chromosomal organization provide insight into shared whole-genome duplications across the heath family (Ericaceae).</title>
        <authorList>
            <person name="Soza V.L."/>
            <person name="Lindsley D."/>
            <person name="Waalkes A."/>
            <person name="Ramage E."/>
            <person name="Patwardhan R.P."/>
            <person name="Burton J.N."/>
            <person name="Adey A."/>
            <person name="Kumar A."/>
            <person name="Qiu R."/>
            <person name="Shendure J."/>
            <person name="Hall B."/>
        </authorList>
    </citation>
    <scope>NUCLEOTIDE SEQUENCE [LARGE SCALE GENOMIC DNA]</scope>
    <source>
        <strain evidence="4">RSF 1966-606</strain>
    </source>
</reference>
<dbReference type="Pfam" id="PF14309">
    <property type="entry name" value="DUF4378"/>
    <property type="match status" value="1"/>
</dbReference>
<protein>
    <recommendedName>
        <fullName evidence="6">DUF4378 domain-containing protein</fullName>
    </recommendedName>
</protein>
<gene>
    <name evidence="4" type="ORF">C3L33_12489</name>
</gene>
<organism evidence="4 5">
    <name type="scientific">Rhododendron williamsianum</name>
    <dbReference type="NCBI Taxonomy" id="262921"/>
    <lineage>
        <taxon>Eukaryota</taxon>
        <taxon>Viridiplantae</taxon>
        <taxon>Streptophyta</taxon>
        <taxon>Embryophyta</taxon>
        <taxon>Tracheophyta</taxon>
        <taxon>Spermatophyta</taxon>
        <taxon>Magnoliopsida</taxon>
        <taxon>eudicotyledons</taxon>
        <taxon>Gunneridae</taxon>
        <taxon>Pentapetalae</taxon>
        <taxon>asterids</taxon>
        <taxon>Ericales</taxon>
        <taxon>Ericaceae</taxon>
        <taxon>Ericoideae</taxon>
        <taxon>Rhodoreae</taxon>
        <taxon>Rhododendron</taxon>
    </lineage>
</organism>
<evidence type="ECO:0000259" key="2">
    <source>
        <dbReference type="Pfam" id="PF12552"/>
    </source>
</evidence>
<sequence>MEHKQRKNFLPATCSSAPNAIKGMISFLGIPKVGRFSLRQMGKELQHQESGITIKSSNPGCMWGILHVLHRHHWHHARKKMLPLKRHGGGKHGVGNPGNKINDTNASEMQESIAAEMNAPFVGDKVAEPVSVAKSSMKSRIKALIVEEVSKRRGRHRRSCSYPTRIQLTRTDSIHHLEPSDYNPLTEVALNDDSPRLVIHQENEEKPSASSSLDRLQSKGYEEPVTSNTKCEFCELNITREDLLLAQTLGNAKEDEGVSLHESKQFLDVLDAFNMSKELFMKVLQEPNPPLDHYYYSRRAFNSKMGFTKSISFPFAKEEENSQVGIQSQKSAELHFSEFISELKGNSSMGSPTAPENQPENKGGIKGFKSLKQRIKRAMRESRKEGHRITMDAVLHKIPYGRKFSKDVGTAGLGSKSSHQIGEKVGSRQMKRLSSFDESMDRYRRLYESSFNTQAKQHISERLKLTTEETPSPSNICPKPLGRILSMPDIRSNCYFQSEDSPDANSIGTPTRNDFNSFAGVDTNRFDENKTSCLSLGLENENLLDAYVEKGSQEKSVEIGASDTVTEDEVGSRSLSYEETEGKGGFAFDDLGKLKTTERDDQNENEIEDKLSPDGKVAEPSPISVLESSQEDITSPTKFSWSEETDSRLEPRSLFSDEPETMNSLTNEARMDSPNLSESIIVPENIETSIEQLSSECLRVPVNPKDAAEFNYVKHVLELSGFSRDELLGTWHSPDQPVDPTLFEEVESCMVLEPHYPENEEGENCDHLLLFDLINEVLLEIYERSFTYWPKPLSSNSHMRPIPVGYHVLEEVWANISWYLSWKPEVDLLLDDSVTRDLAKGDGWMNLQFEAECVGLEIEDLIFDDLLEELVWT</sequence>
<feature type="compositionally biased region" description="Polar residues" evidence="1">
    <location>
        <begin position="626"/>
        <end position="642"/>
    </location>
</feature>
<dbReference type="OrthoDB" id="758104at2759"/>
<name>A0A6A4LMH9_9ERIC</name>
<evidence type="ECO:0008006" key="6">
    <source>
        <dbReference type="Google" id="ProtNLM"/>
    </source>
</evidence>
<keyword evidence="5" id="KW-1185">Reference proteome</keyword>
<evidence type="ECO:0000256" key="1">
    <source>
        <dbReference type="SAM" id="MobiDB-lite"/>
    </source>
</evidence>
<dbReference type="AlphaFoldDB" id="A0A6A4LMH9"/>